<name>A0A6L3ZJF4_9FLAO</name>
<evidence type="ECO:0000313" key="2">
    <source>
        <dbReference type="EMBL" id="KAB2817783.1"/>
    </source>
</evidence>
<protein>
    <submittedName>
        <fullName evidence="2">N-acetyltransferase</fullName>
    </submittedName>
</protein>
<dbReference type="PROSITE" id="PS51729">
    <property type="entry name" value="GNAT_YJDJ"/>
    <property type="match status" value="1"/>
</dbReference>
<dbReference type="InterPro" id="IPR045057">
    <property type="entry name" value="Gcn5-rel_NAT"/>
</dbReference>
<dbReference type="GO" id="GO:0016740">
    <property type="term" value="F:transferase activity"/>
    <property type="evidence" value="ECO:0007669"/>
    <property type="project" value="UniProtKB-KW"/>
</dbReference>
<comment type="caution">
    <text evidence="2">The sequence shown here is derived from an EMBL/GenBank/DDBJ whole genome shotgun (WGS) entry which is preliminary data.</text>
</comment>
<sequence>MRNALLSFGKILNKKWNLSPTKMSSETHQITEHLTEDNRGEYQILSGNDVQAYMKFSRLEKIIILHHTEVKPFLRGKGAGKALLNYAVKDARTRNLKIVPLCPYSRKTMEGDPKYADILQDA</sequence>
<dbReference type="CDD" id="cd04301">
    <property type="entry name" value="NAT_SF"/>
    <property type="match status" value="1"/>
</dbReference>
<dbReference type="PANTHER" id="PTHR31435">
    <property type="entry name" value="PROTEIN NATD1"/>
    <property type="match status" value="1"/>
</dbReference>
<dbReference type="SUPFAM" id="SSF55729">
    <property type="entry name" value="Acyl-CoA N-acyltransferases (Nat)"/>
    <property type="match status" value="1"/>
</dbReference>
<accession>A0A6L3ZJF4</accession>
<keyword evidence="2" id="KW-0808">Transferase</keyword>
<dbReference type="Proteomes" id="UP000484164">
    <property type="component" value="Unassembled WGS sequence"/>
</dbReference>
<dbReference type="Pfam" id="PF14542">
    <property type="entry name" value="Acetyltransf_CG"/>
    <property type="match status" value="1"/>
</dbReference>
<dbReference type="AlphaFoldDB" id="A0A6L3ZJF4"/>
<dbReference type="PANTHER" id="PTHR31435:SF10">
    <property type="entry name" value="BSR4717 PROTEIN"/>
    <property type="match status" value="1"/>
</dbReference>
<feature type="domain" description="N-acetyltransferase" evidence="1">
    <location>
        <begin position="34"/>
        <end position="120"/>
    </location>
</feature>
<keyword evidence="3" id="KW-1185">Reference proteome</keyword>
<dbReference type="InterPro" id="IPR031165">
    <property type="entry name" value="GNAT_YJDJ"/>
</dbReference>
<organism evidence="2 3">
    <name type="scientific">Phaeocystidibacter marisrubri</name>
    <dbReference type="NCBI Taxonomy" id="1577780"/>
    <lineage>
        <taxon>Bacteria</taxon>
        <taxon>Pseudomonadati</taxon>
        <taxon>Bacteroidota</taxon>
        <taxon>Flavobacteriia</taxon>
        <taxon>Flavobacteriales</taxon>
        <taxon>Phaeocystidibacteraceae</taxon>
        <taxon>Phaeocystidibacter</taxon>
    </lineage>
</organism>
<reference evidence="2 3" key="1">
    <citation type="submission" date="2019-10" db="EMBL/GenBank/DDBJ databases">
        <title>Genome sequence of Phaeocystidibacter marisrubri JCM30614 (type strain).</title>
        <authorList>
            <person name="Bowman J.P."/>
        </authorList>
    </citation>
    <scope>NUCLEOTIDE SEQUENCE [LARGE SCALE GENOMIC DNA]</scope>
    <source>
        <strain evidence="2 3">JCM 30614</strain>
    </source>
</reference>
<gene>
    <name evidence="2" type="ORF">F8C82_05100</name>
</gene>
<dbReference type="EMBL" id="WBVQ01000001">
    <property type="protein sequence ID" value="KAB2817783.1"/>
    <property type="molecule type" value="Genomic_DNA"/>
</dbReference>
<dbReference type="InterPro" id="IPR016181">
    <property type="entry name" value="Acyl_CoA_acyltransferase"/>
</dbReference>
<evidence type="ECO:0000259" key="1">
    <source>
        <dbReference type="PROSITE" id="PS51729"/>
    </source>
</evidence>
<dbReference type="Gene3D" id="3.40.630.30">
    <property type="match status" value="1"/>
</dbReference>
<dbReference type="OrthoDB" id="1120671at2"/>
<proteinExistence type="predicted"/>
<evidence type="ECO:0000313" key="3">
    <source>
        <dbReference type="Proteomes" id="UP000484164"/>
    </source>
</evidence>